<gene>
    <name evidence="1" type="ORF">DYW28_09755</name>
</gene>
<evidence type="ECO:0000313" key="1">
    <source>
        <dbReference type="EMBL" id="EAL8965837.1"/>
    </source>
</evidence>
<protein>
    <submittedName>
        <fullName evidence="1">Uncharacterized protein</fullName>
    </submittedName>
</protein>
<sequence>MNLDFLNEFKLKNKDLNEKLEFLIPDFLVKKAITIIYANGGSGKSYLSAAISKTLCKDARVKSIVYVDMDNPLNVLNERGFGELILNESKFTYIHRSSLKTSAYELL</sequence>
<dbReference type="InterPro" id="IPR027417">
    <property type="entry name" value="P-loop_NTPase"/>
</dbReference>
<dbReference type="EMBL" id="AACSEO010000050">
    <property type="protein sequence ID" value="EAL8965837.1"/>
    <property type="molecule type" value="Genomic_DNA"/>
</dbReference>
<dbReference type="SUPFAM" id="SSF52540">
    <property type="entry name" value="P-loop containing nucleoside triphosphate hydrolases"/>
    <property type="match status" value="1"/>
</dbReference>
<accession>A0A5T2A4B6</accession>
<organism evidence="1">
    <name type="scientific">Campylobacter jejuni</name>
    <dbReference type="NCBI Taxonomy" id="197"/>
    <lineage>
        <taxon>Bacteria</taxon>
        <taxon>Pseudomonadati</taxon>
        <taxon>Campylobacterota</taxon>
        <taxon>Epsilonproteobacteria</taxon>
        <taxon>Campylobacterales</taxon>
        <taxon>Campylobacteraceae</taxon>
        <taxon>Campylobacter</taxon>
    </lineage>
</organism>
<comment type="caution">
    <text evidence="1">The sequence shown here is derived from an EMBL/GenBank/DDBJ whole genome shotgun (WGS) entry which is preliminary data.</text>
</comment>
<dbReference type="Gene3D" id="3.40.50.300">
    <property type="entry name" value="P-loop containing nucleotide triphosphate hydrolases"/>
    <property type="match status" value="1"/>
</dbReference>
<feature type="non-terminal residue" evidence="1">
    <location>
        <position position="107"/>
    </location>
</feature>
<reference evidence="1" key="1">
    <citation type="submission" date="2018-08" db="EMBL/GenBank/DDBJ databases">
        <authorList>
            <consortium name="NARMS: The National Antimicrobial Resistance Monitoring System"/>
        </authorList>
    </citation>
    <scope>NUCLEOTIDE SEQUENCE</scope>
    <source>
        <strain evidence="1">CVM N17C647</strain>
    </source>
</reference>
<name>A0A5T2A4B6_CAMJU</name>
<proteinExistence type="predicted"/>
<dbReference type="AlphaFoldDB" id="A0A5T2A4B6"/>